<dbReference type="EMBL" id="HBUF01655157">
    <property type="protein sequence ID" value="CAG6787631.1"/>
    <property type="molecule type" value="Transcribed_RNA"/>
</dbReference>
<keyword evidence="1" id="KW-0472">Membrane</keyword>
<organism evidence="2">
    <name type="scientific">Cacopsylla melanoneura</name>
    <dbReference type="NCBI Taxonomy" id="428564"/>
    <lineage>
        <taxon>Eukaryota</taxon>
        <taxon>Metazoa</taxon>
        <taxon>Ecdysozoa</taxon>
        <taxon>Arthropoda</taxon>
        <taxon>Hexapoda</taxon>
        <taxon>Insecta</taxon>
        <taxon>Pterygota</taxon>
        <taxon>Neoptera</taxon>
        <taxon>Paraneoptera</taxon>
        <taxon>Hemiptera</taxon>
        <taxon>Sternorrhyncha</taxon>
        <taxon>Psylloidea</taxon>
        <taxon>Psyllidae</taxon>
        <taxon>Psyllinae</taxon>
        <taxon>Cacopsylla</taxon>
    </lineage>
</organism>
<name>A0A8D9FEQ1_9HEMI</name>
<reference evidence="2" key="1">
    <citation type="submission" date="2021-05" db="EMBL/GenBank/DDBJ databases">
        <authorList>
            <person name="Alioto T."/>
            <person name="Alioto T."/>
            <person name="Gomez Garrido J."/>
        </authorList>
    </citation>
    <scope>NUCLEOTIDE SEQUENCE</scope>
</reference>
<protein>
    <submittedName>
        <fullName evidence="2">Uncharacterized protein</fullName>
    </submittedName>
</protein>
<sequence length="103" mass="11896">MWAFVGSARREGGYGKVLVSAKQPATTNTHSLGKSVLAKTPEIRTTFPIQYRVNVYFFSFSLLFSYFLSSPTHSFPYLCHRILPHLLFPSNFYLQYLLFNFCL</sequence>
<evidence type="ECO:0000313" key="2">
    <source>
        <dbReference type="EMBL" id="CAG6787631.1"/>
    </source>
</evidence>
<keyword evidence="1" id="KW-0812">Transmembrane</keyword>
<keyword evidence="1" id="KW-1133">Transmembrane helix</keyword>
<dbReference type="AlphaFoldDB" id="A0A8D9FEQ1"/>
<proteinExistence type="predicted"/>
<accession>A0A8D9FEQ1</accession>
<feature type="transmembrane region" description="Helical" evidence="1">
    <location>
        <begin position="53"/>
        <end position="70"/>
    </location>
</feature>
<evidence type="ECO:0000256" key="1">
    <source>
        <dbReference type="SAM" id="Phobius"/>
    </source>
</evidence>